<dbReference type="PANTHER" id="PTHR11890">
    <property type="entry name" value="INTERLEUKIN-1 RECEPTOR FAMILY MEMBER"/>
    <property type="match status" value="1"/>
</dbReference>
<dbReference type="InterPro" id="IPR004074">
    <property type="entry name" value="IL-1_rcpt_I/II-typ"/>
</dbReference>
<keyword evidence="8" id="KW-1133">Transmembrane helix</keyword>
<feature type="compositionally biased region" description="Low complexity" evidence="7">
    <location>
        <begin position="246"/>
        <end position="259"/>
    </location>
</feature>
<evidence type="ECO:0000256" key="5">
    <source>
        <dbReference type="ARBA" id="ARBA00023180"/>
    </source>
</evidence>
<dbReference type="InterPro" id="IPR003599">
    <property type="entry name" value="Ig_sub"/>
</dbReference>
<keyword evidence="2 9" id="KW-0732">Signal</keyword>
<feature type="domain" description="Ig-like" evidence="10">
    <location>
        <begin position="149"/>
        <end position="224"/>
    </location>
</feature>
<dbReference type="GO" id="GO:0004908">
    <property type="term" value="F:interleukin-1 receptor activity"/>
    <property type="evidence" value="ECO:0007669"/>
    <property type="project" value="InterPro"/>
</dbReference>
<feature type="signal peptide" evidence="9">
    <location>
        <begin position="1"/>
        <end position="18"/>
    </location>
</feature>
<keyword evidence="8" id="KW-0472">Membrane</keyword>
<dbReference type="InterPro" id="IPR015621">
    <property type="entry name" value="IL-1_rcpt_fam"/>
</dbReference>
<keyword evidence="5" id="KW-0325">Glycoprotein</keyword>
<dbReference type="PANTHER" id="PTHR11890:SF18">
    <property type="entry name" value="LYMPHOCYTE ACTIVATION GENE 3 PROTEIN"/>
    <property type="match status" value="1"/>
</dbReference>
<dbReference type="InterPro" id="IPR013783">
    <property type="entry name" value="Ig-like_fold"/>
</dbReference>
<feature type="domain" description="Ig-like" evidence="10">
    <location>
        <begin position="268"/>
        <end position="374"/>
    </location>
</feature>
<dbReference type="PRINTS" id="PR01536">
    <property type="entry name" value="INTRLKN1R12F"/>
</dbReference>
<name>A0A1S6EEV8_MIIMI</name>
<evidence type="ECO:0000256" key="7">
    <source>
        <dbReference type="SAM" id="MobiDB-lite"/>
    </source>
</evidence>
<feature type="chain" id="PRO_5013068703" evidence="9">
    <location>
        <begin position="19"/>
        <end position="426"/>
    </location>
</feature>
<evidence type="ECO:0000256" key="1">
    <source>
        <dbReference type="ARBA" id="ARBA00009752"/>
    </source>
</evidence>
<organism evidence="11">
    <name type="scientific">Miichthys miiuy</name>
    <name type="common">Mi-iuy croaker</name>
    <name type="synonym">Sciaena miiuy</name>
    <dbReference type="NCBI Taxonomy" id="240162"/>
    <lineage>
        <taxon>Eukaryota</taxon>
        <taxon>Metazoa</taxon>
        <taxon>Chordata</taxon>
        <taxon>Craniata</taxon>
        <taxon>Vertebrata</taxon>
        <taxon>Euteleostomi</taxon>
        <taxon>Actinopterygii</taxon>
        <taxon>Neopterygii</taxon>
        <taxon>Teleostei</taxon>
        <taxon>Neoteleostei</taxon>
        <taxon>Acanthomorphata</taxon>
        <taxon>Eupercaria</taxon>
        <taxon>Sciaenidae</taxon>
        <taxon>Miichthys</taxon>
    </lineage>
</organism>
<evidence type="ECO:0000256" key="4">
    <source>
        <dbReference type="ARBA" id="ARBA00023157"/>
    </source>
</evidence>
<accession>A0A1S6EEV8</accession>
<dbReference type="InterPro" id="IPR036179">
    <property type="entry name" value="Ig-like_dom_sf"/>
</dbReference>
<dbReference type="Gene3D" id="2.60.40.10">
    <property type="entry name" value="Immunoglobulins"/>
    <property type="match status" value="3"/>
</dbReference>
<feature type="region of interest" description="Disordered" evidence="7">
    <location>
        <begin position="240"/>
        <end position="259"/>
    </location>
</feature>
<keyword evidence="8" id="KW-0812">Transmembrane</keyword>
<keyword evidence="4" id="KW-1015">Disulfide bond</keyword>
<keyword evidence="3" id="KW-0677">Repeat</keyword>
<sequence length="426" mass="47379">MVRFVLIFAVVIIQYVYGRPPLPPLPMKDGCYLVSPEVEIFRVEGEAIILSFPVFVRVLEVRKIAPPAAKFIITKDNGTDSVSYQGEGRVQQNNKQLWFLPAKASDSGEYICTYRNETYCVTGSITLHVYESSSVDIEKLSYPISATVGENVKFRCPSLSDFNKTDRLIEWCKDSRPADFKLGRGGSSCWDRGDLMIPAVRRSHAGIYTCQLRVLINSQQYNVSRAILLHVQGVDPTIATTEPDLSTTSNPGLSSSSSSTVHTPIILPPVIMSPQNGTIFESSHGSGLELFCTVLAECEMVDSTVVTWLVNGQSVASSYLDDRALQGGRRVTRVSESCQIEMRLIFVSVTEEDVRIELKCVTQNQGGMQEVIVQLQLEDSSSTWLVVAAVAVSFFLTVVSIFFYVLFKPKRKKKMDYILARQSSTF</sequence>
<reference evidence="11" key="1">
    <citation type="journal article" date="2017" name="Fish Shellfish Immunol.">
        <title>Characterization of IL-1? and two types of IL-1 receptors in miiuy croaker and evolution analysis of IL-1 family.</title>
        <authorList>
            <person name="Yang Q."/>
            <person name="Chu Q."/>
            <person name="Zhao X."/>
            <person name="Xu T."/>
        </authorList>
    </citation>
    <scope>NUCLEOTIDE SEQUENCE</scope>
</reference>
<evidence type="ECO:0000256" key="9">
    <source>
        <dbReference type="SAM" id="SignalP"/>
    </source>
</evidence>
<dbReference type="PROSITE" id="PS50835">
    <property type="entry name" value="IG_LIKE"/>
    <property type="match status" value="2"/>
</dbReference>
<feature type="transmembrane region" description="Helical" evidence="8">
    <location>
        <begin position="384"/>
        <end position="407"/>
    </location>
</feature>
<evidence type="ECO:0000256" key="3">
    <source>
        <dbReference type="ARBA" id="ARBA00022737"/>
    </source>
</evidence>
<evidence type="ECO:0000313" key="11">
    <source>
        <dbReference type="EMBL" id="AQR55702.1"/>
    </source>
</evidence>
<dbReference type="EMBL" id="KY028774">
    <property type="protein sequence ID" value="AQR55702.1"/>
    <property type="molecule type" value="mRNA"/>
</dbReference>
<dbReference type="SMART" id="SM00409">
    <property type="entry name" value="IG"/>
    <property type="match status" value="3"/>
</dbReference>
<comment type="similarity">
    <text evidence="1">Belongs to the interleukin-1 receptor family.</text>
</comment>
<evidence type="ECO:0000256" key="6">
    <source>
        <dbReference type="ARBA" id="ARBA00023319"/>
    </source>
</evidence>
<proteinExistence type="evidence at transcript level"/>
<dbReference type="AlphaFoldDB" id="A0A1S6EEV8"/>
<evidence type="ECO:0000256" key="2">
    <source>
        <dbReference type="ARBA" id="ARBA00022729"/>
    </source>
</evidence>
<keyword evidence="6" id="KW-0393">Immunoglobulin domain</keyword>
<dbReference type="InterPro" id="IPR007110">
    <property type="entry name" value="Ig-like_dom"/>
</dbReference>
<dbReference type="SUPFAM" id="SSF48726">
    <property type="entry name" value="Immunoglobulin"/>
    <property type="match status" value="3"/>
</dbReference>
<evidence type="ECO:0000256" key="8">
    <source>
        <dbReference type="SAM" id="Phobius"/>
    </source>
</evidence>
<protein>
    <submittedName>
        <fullName evidence="11">IL-1RII</fullName>
    </submittedName>
</protein>
<evidence type="ECO:0000259" key="10">
    <source>
        <dbReference type="PROSITE" id="PS50835"/>
    </source>
</evidence>